<dbReference type="Proteomes" id="UP000265160">
    <property type="component" value="Unplaced"/>
</dbReference>
<dbReference type="GeneTree" id="ENSGT00940000156460"/>
<dbReference type="GO" id="GO:0008289">
    <property type="term" value="F:lipid binding"/>
    <property type="evidence" value="ECO:0007669"/>
    <property type="project" value="InterPro"/>
</dbReference>
<dbReference type="InterPro" id="IPR051213">
    <property type="entry name" value="START_lipid_transfer"/>
</dbReference>
<dbReference type="SUPFAM" id="SSF55961">
    <property type="entry name" value="Bet v1-like"/>
    <property type="match status" value="1"/>
</dbReference>
<name>A0A3P9DFG9_9CICH</name>
<evidence type="ECO:0000313" key="2">
    <source>
        <dbReference type="Ensembl" id="ENSMZEP00005032907.1"/>
    </source>
</evidence>
<organism evidence="2 3">
    <name type="scientific">Maylandia zebra</name>
    <name type="common">zebra mbuna</name>
    <dbReference type="NCBI Taxonomy" id="106582"/>
    <lineage>
        <taxon>Eukaryota</taxon>
        <taxon>Metazoa</taxon>
        <taxon>Chordata</taxon>
        <taxon>Craniata</taxon>
        <taxon>Vertebrata</taxon>
        <taxon>Euteleostomi</taxon>
        <taxon>Actinopterygii</taxon>
        <taxon>Neopterygii</taxon>
        <taxon>Teleostei</taxon>
        <taxon>Neoteleostei</taxon>
        <taxon>Acanthomorphata</taxon>
        <taxon>Ovalentaria</taxon>
        <taxon>Cichlomorphae</taxon>
        <taxon>Cichliformes</taxon>
        <taxon>Cichlidae</taxon>
        <taxon>African cichlids</taxon>
        <taxon>Pseudocrenilabrinae</taxon>
        <taxon>Haplochromini</taxon>
        <taxon>Maylandia</taxon>
        <taxon>Maylandia zebra complex</taxon>
    </lineage>
</organism>
<feature type="domain" description="START" evidence="1">
    <location>
        <begin position="175"/>
        <end position="356"/>
    </location>
</feature>
<reference evidence="2" key="1">
    <citation type="submission" date="2025-08" db="UniProtKB">
        <authorList>
            <consortium name="Ensembl"/>
        </authorList>
    </citation>
    <scope>IDENTIFICATION</scope>
</reference>
<dbReference type="InterPro" id="IPR029069">
    <property type="entry name" value="HotDog_dom_sf"/>
</dbReference>
<evidence type="ECO:0000259" key="1">
    <source>
        <dbReference type="PROSITE" id="PS50848"/>
    </source>
</evidence>
<reference evidence="2" key="2">
    <citation type="submission" date="2025-09" db="UniProtKB">
        <authorList>
            <consortium name="Ensembl"/>
        </authorList>
    </citation>
    <scope>IDENTIFICATION</scope>
</reference>
<dbReference type="PANTHER" id="PTHR19308:SF14">
    <property type="entry name" value="START DOMAIN-CONTAINING PROTEIN"/>
    <property type="match status" value="1"/>
</dbReference>
<keyword evidence="3" id="KW-1185">Reference proteome</keyword>
<dbReference type="InterPro" id="IPR023393">
    <property type="entry name" value="START-like_dom_sf"/>
</dbReference>
<accession>A0A3P9DFG9</accession>
<dbReference type="PANTHER" id="PTHR19308">
    <property type="entry name" value="PHOSPHATIDYLCHOLINE TRANSFER PROTEIN"/>
    <property type="match status" value="1"/>
</dbReference>
<dbReference type="InterPro" id="IPR002913">
    <property type="entry name" value="START_lipid-bd_dom"/>
</dbReference>
<dbReference type="PROSITE" id="PS50848">
    <property type="entry name" value="START"/>
    <property type="match status" value="1"/>
</dbReference>
<proteinExistence type="predicted"/>
<sequence>MVHDDIIKDLLSNEWVQQGEYIWRADHGLDGERSYNRCQPSVSGSSHPSSHRHVHLQRTFSGWRQIAAEGDSEQRLQKQVSQNAGRDAALQLCSRQNHWLHTDTCPYCSMEVGVRAEAYHEEGPNRHINSAFMTFEVLDDGGKPRTLPRIRPEPLVYLSFNNVSALKMLAARSSWRLSCEKDQVQLYTLEQKSMLSFKIECEVDVPAHRAFDLLAELSNRPSWDSHYKKCELIQLVDNDDFIYRVVTPSVRHGAMGSPTAANQAKGILQDFILLASKRKPCGSGDPYVIALRSVSLPTHPPTEGYNRGEVLCAGFTILETKDNKSLISYFNQASPEVLPYISTDIAGLSSSFYHTFCSCSQYLTRNRL</sequence>
<protein>
    <submittedName>
        <fullName evidence="2">Acyl-CoA thioesterase 11</fullName>
    </submittedName>
</protein>
<dbReference type="Gene3D" id="3.30.530.20">
    <property type="match status" value="1"/>
</dbReference>
<dbReference type="AlphaFoldDB" id="A0A3P9DFG9"/>
<dbReference type="GO" id="GO:0005737">
    <property type="term" value="C:cytoplasm"/>
    <property type="evidence" value="ECO:0007669"/>
    <property type="project" value="UniProtKB-ARBA"/>
</dbReference>
<dbReference type="Ensembl" id="ENSMZET00005033969.1">
    <property type="protein sequence ID" value="ENSMZEP00005032907.1"/>
    <property type="gene ID" value="ENSMZEG00005024505.1"/>
</dbReference>
<dbReference type="Pfam" id="PF01852">
    <property type="entry name" value="START"/>
    <property type="match status" value="1"/>
</dbReference>
<dbReference type="SMART" id="SM00234">
    <property type="entry name" value="START"/>
    <property type="match status" value="1"/>
</dbReference>
<dbReference type="Gene3D" id="3.10.129.10">
    <property type="entry name" value="Hotdog Thioesterase"/>
    <property type="match status" value="1"/>
</dbReference>
<dbReference type="SUPFAM" id="SSF54637">
    <property type="entry name" value="Thioesterase/thiol ester dehydrase-isomerase"/>
    <property type="match status" value="1"/>
</dbReference>
<evidence type="ECO:0000313" key="3">
    <source>
        <dbReference type="Proteomes" id="UP000265160"/>
    </source>
</evidence>